<reference evidence="2 3" key="1">
    <citation type="journal article" date="2012" name="Science">
        <title>The Paleozoic origin of enzymatic lignin decomposition reconstructed from 31 fungal genomes.</title>
        <authorList>
            <person name="Floudas D."/>
            <person name="Binder M."/>
            <person name="Riley R."/>
            <person name="Barry K."/>
            <person name="Blanchette R.A."/>
            <person name="Henrissat B."/>
            <person name="Martinez A.T."/>
            <person name="Otillar R."/>
            <person name="Spatafora J.W."/>
            <person name="Yadav J.S."/>
            <person name="Aerts A."/>
            <person name="Benoit I."/>
            <person name="Boyd A."/>
            <person name="Carlson A."/>
            <person name="Copeland A."/>
            <person name="Coutinho P.M."/>
            <person name="de Vries R.P."/>
            <person name="Ferreira P."/>
            <person name="Findley K."/>
            <person name="Foster B."/>
            <person name="Gaskell J."/>
            <person name="Glotzer D."/>
            <person name="Gorecki P."/>
            <person name="Heitman J."/>
            <person name="Hesse C."/>
            <person name="Hori C."/>
            <person name="Igarashi K."/>
            <person name="Jurgens J.A."/>
            <person name="Kallen N."/>
            <person name="Kersten P."/>
            <person name="Kohler A."/>
            <person name="Kuees U."/>
            <person name="Kumar T.K.A."/>
            <person name="Kuo A."/>
            <person name="LaButti K."/>
            <person name="Larrondo L.F."/>
            <person name="Lindquist E."/>
            <person name="Ling A."/>
            <person name="Lombard V."/>
            <person name="Lucas S."/>
            <person name="Lundell T."/>
            <person name="Martin R."/>
            <person name="McLaughlin D.J."/>
            <person name="Morgenstern I."/>
            <person name="Morin E."/>
            <person name="Murat C."/>
            <person name="Nagy L.G."/>
            <person name="Nolan M."/>
            <person name="Ohm R.A."/>
            <person name="Patyshakuliyeva A."/>
            <person name="Rokas A."/>
            <person name="Ruiz-Duenas F.J."/>
            <person name="Sabat G."/>
            <person name="Salamov A."/>
            <person name="Samejima M."/>
            <person name="Schmutz J."/>
            <person name="Slot J.C."/>
            <person name="St John F."/>
            <person name="Stenlid J."/>
            <person name="Sun H."/>
            <person name="Sun S."/>
            <person name="Syed K."/>
            <person name="Tsang A."/>
            <person name="Wiebenga A."/>
            <person name="Young D."/>
            <person name="Pisabarro A."/>
            <person name="Eastwood D.C."/>
            <person name="Martin F."/>
            <person name="Cullen D."/>
            <person name="Grigoriev I.V."/>
            <person name="Hibbett D.S."/>
        </authorList>
    </citation>
    <scope>NUCLEOTIDE SEQUENCE [LARGE SCALE GENOMIC DNA]</scope>
    <source>
        <strain evidence="2 3">DJM-731 SS1</strain>
    </source>
</reference>
<gene>
    <name evidence="2" type="ORF">DACRYDRAFT_107831</name>
</gene>
<proteinExistence type="predicted"/>
<dbReference type="EMBL" id="JH795864">
    <property type="protein sequence ID" value="EJU01274.1"/>
    <property type="molecule type" value="Genomic_DNA"/>
</dbReference>
<evidence type="ECO:0000313" key="3">
    <source>
        <dbReference type="Proteomes" id="UP000030653"/>
    </source>
</evidence>
<keyword evidence="3" id="KW-1185">Reference proteome</keyword>
<sequence>MDTDLLGPPTRIKTPRMGARGLGPQPSNAQQDNTSLLAPNLTYFLNGTEFCIPSTGNPEWDMDIWFLAYLKTHPHVLQHVEVTATQQVLASVPVGHGLKPWLQAPS</sequence>
<dbReference type="Proteomes" id="UP000030653">
    <property type="component" value="Unassembled WGS sequence"/>
</dbReference>
<evidence type="ECO:0000313" key="2">
    <source>
        <dbReference type="EMBL" id="EJU01274.1"/>
    </source>
</evidence>
<dbReference type="RefSeq" id="XP_040628171.1">
    <property type="nucleotide sequence ID" value="XM_040768543.1"/>
</dbReference>
<name>M5FXQ4_DACPD</name>
<dbReference type="HOGENOM" id="CLU_2223179_0_0_1"/>
<accession>M5FXQ4</accession>
<dbReference type="AlphaFoldDB" id="M5FXQ4"/>
<dbReference type="GeneID" id="63683605"/>
<evidence type="ECO:0000256" key="1">
    <source>
        <dbReference type="SAM" id="MobiDB-lite"/>
    </source>
</evidence>
<protein>
    <submittedName>
        <fullName evidence="2">Uncharacterized protein</fullName>
    </submittedName>
</protein>
<organism evidence="2 3">
    <name type="scientific">Dacryopinax primogenitus (strain DJM 731)</name>
    <name type="common">Brown rot fungus</name>
    <dbReference type="NCBI Taxonomy" id="1858805"/>
    <lineage>
        <taxon>Eukaryota</taxon>
        <taxon>Fungi</taxon>
        <taxon>Dikarya</taxon>
        <taxon>Basidiomycota</taxon>
        <taxon>Agaricomycotina</taxon>
        <taxon>Dacrymycetes</taxon>
        <taxon>Dacrymycetales</taxon>
        <taxon>Dacrymycetaceae</taxon>
        <taxon>Dacryopinax</taxon>
    </lineage>
</organism>
<feature type="region of interest" description="Disordered" evidence="1">
    <location>
        <begin position="1"/>
        <end position="33"/>
    </location>
</feature>